<proteinExistence type="predicted"/>
<dbReference type="EMBL" id="VSSQ01061928">
    <property type="protein sequence ID" value="MPN15219.1"/>
    <property type="molecule type" value="Genomic_DNA"/>
</dbReference>
<organism evidence="1">
    <name type="scientific">bioreactor metagenome</name>
    <dbReference type="NCBI Taxonomy" id="1076179"/>
    <lineage>
        <taxon>unclassified sequences</taxon>
        <taxon>metagenomes</taxon>
        <taxon>ecological metagenomes</taxon>
    </lineage>
</organism>
<protein>
    <submittedName>
        <fullName evidence="1">Uncharacterized protein</fullName>
    </submittedName>
</protein>
<sequence length="143" mass="15778">MPIKRLALLALLLVLVTSPLASAVQSAFSYLLPVDSTIGQVIEPVGGSVEMLTLQALGSPYDLAWLERYVPGELHQSFVHTYDQLLASLLPIRDVLIGQAILRGTLYEVPFRTLSGRLATGFFVWYLDEDGETFLVSLSFTYT</sequence>
<evidence type="ECO:0000313" key="1">
    <source>
        <dbReference type="EMBL" id="MPN15219.1"/>
    </source>
</evidence>
<name>A0A645FPD6_9ZZZZ</name>
<gene>
    <name evidence="1" type="ORF">SDC9_162548</name>
</gene>
<dbReference type="AlphaFoldDB" id="A0A645FPD6"/>
<reference evidence="1" key="1">
    <citation type="submission" date="2019-08" db="EMBL/GenBank/DDBJ databases">
        <authorList>
            <person name="Kucharzyk K."/>
            <person name="Murdoch R.W."/>
            <person name="Higgins S."/>
            <person name="Loffler F."/>
        </authorList>
    </citation>
    <scope>NUCLEOTIDE SEQUENCE</scope>
</reference>
<comment type="caution">
    <text evidence="1">The sequence shown here is derived from an EMBL/GenBank/DDBJ whole genome shotgun (WGS) entry which is preliminary data.</text>
</comment>
<accession>A0A645FPD6</accession>